<dbReference type="GO" id="GO:0000725">
    <property type="term" value="P:recombinational repair"/>
    <property type="evidence" value="ECO:0007669"/>
    <property type="project" value="TreeGrafter"/>
</dbReference>
<dbReference type="SUPFAM" id="SSF52540">
    <property type="entry name" value="P-loop containing nucleoside triphosphate hydrolases"/>
    <property type="match status" value="1"/>
</dbReference>
<dbReference type="PANTHER" id="PTHR11070">
    <property type="entry name" value="UVRD / RECB / PCRA DNA HELICASE FAMILY MEMBER"/>
    <property type="match status" value="1"/>
</dbReference>
<dbReference type="Proteomes" id="UP000229789">
    <property type="component" value="Unassembled WGS sequence"/>
</dbReference>
<dbReference type="EMBL" id="PCUF01000038">
    <property type="protein sequence ID" value="PIN66430.1"/>
    <property type="molecule type" value="Genomic_DNA"/>
</dbReference>
<dbReference type="Pfam" id="PF12705">
    <property type="entry name" value="PDDEXK_1"/>
    <property type="match status" value="1"/>
</dbReference>
<dbReference type="InterPro" id="IPR014016">
    <property type="entry name" value="UvrD-like_ATP-bd"/>
</dbReference>
<dbReference type="PROSITE" id="PS51217">
    <property type="entry name" value="UVRD_HELICASE_CTER"/>
    <property type="match status" value="1"/>
</dbReference>
<feature type="binding site" evidence="15">
    <location>
        <begin position="24"/>
        <end position="31"/>
    </location>
    <ligand>
        <name>ATP</name>
        <dbReference type="ChEBI" id="CHEBI:30616"/>
    </ligand>
</feature>
<comment type="similarity">
    <text evidence="1">Belongs to the helicase family. UvrD subfamily.</text>
</comment>
<keyword evidence="11" id="KW-0413">Isomerase</keyword>
<dbReference type="PROSITE" id="PS51198">
    <property type="entry name" value="UVRD_HELICASE_ATP_BIND"/>
    <property type="match status" value="1"/>
</dbReference>
<evidence type="ECO:0000256" key="11">
    <source>
        <dbReference type="ARBA" id="ARBA00023235"/>
    </source>
</evidence>
<comment type="catalytic activity">
    <reaction evidence="14">
        <text>ATP + H2O = ADP + phosphate + H(+)</text>
        <dbReference type="Rhea" id="RHEA:13065"/>
        <dbReference type="ChEBI" id="CHEBI:15377"/>
        <dbReference type="ChEBI" id="CHEBI:15378"/>
        <dbReference type="ChEBI" id="CHEBI:30616"/>
        <dbReference type="ChEBI" id="CHEBI:43474"/>
        <dbReference type="ChEBI" id="CHEBI:456216"/>
        <dbReference type="EC" id="5.6.2.4"/>
    </reaction>
</comment>
<dbReference type="InterPro" id="IPR027417">
    <property type="entry name" value="P-loop_NTPase"/>
</dbReference>
<keyword evidence="10" id="KW-0234">DNA repair</keyword>
<sequence length="863" mass="100528">MSLNSISIEKQKILDCQENTLVIANPGTGKTFLLSHKYISLLKQGLKPEDILCLTFTEKAREEMENRIKKFIDKDNIPVSISNLKIHTFHSFSAENIIKNKFLVTNLGRYFAYKYLKEKEVFNYSDGYLMSTIAPTIDKMIQYLKNHKITPEKIDIKRAGDFLQEKGRYKKEDLEKILYFFVELYKEYEKIKQEKGYLDYVDLLLNFKIDSPLYKYVLVDELQDANLLEAEIALHAGQKFFAVGDKKQAIFGFQGGSVTNFNKFKQSKVFVLSENFRSTNEILNYAKEFYKLNGNMVPQELENLRNVESKTGQKPKLCVSTNQVKTTLLLVKQILNQKKVPTILARTNQQLLKIASELKKQKLNYLITFSREANFAKKEILTFLRSIFSENTICLKKALFTPFISISTKDAFEISENKKIISDEIYKKVPELKKIKESMHSFSDLINLFDNLIIPKAREQSKEYLNMAENFKEMLSEAKRAVDAFNPNEIILYLSTADIPLSEIKGEQNTIILSTVHKAKGREFDYVIYLPAKSQEKLAFRSAIIDAILASQNNDKSNVDEELNLDFVAITRAKNELYILNQNYGRYINSFIDKSFIPEQDTFIENKNNFEKNWFAEKIIEHFSNKKSFSFSEIYLSPEDYLYLNILKIGEISSSQEIGINVHSIASKILKGLTQEEIFKQDSQLEKYEKYIFNIYKIISEIKQKYALVYNSELSIDVPLSEFFETDAKINFNGRIDAVFKDNNENYLIVDWKTDRNEVQSSKHRQQLELYMRALSKKNNIPIEKIKIAIAYVGLKKQISDGVLDYKLDEQQPSKYIFENIVVNKINLFLYWKENPQNFIASLFENESNDPILIRILQNRDKL</sequence>
<evidence type="ECO:0000256" key="8">
    <source>
        <dbReference type="ARBA" id="ARBA00022840"/>
    </source>
</evidence>
<gene>
    <name evidence="18" type="ORF">COW69_02430</name>
</gene>
<dbReference type="Pfam" id="PF13361">
    <property type="entry name" value="UvrD_C"/>
    <property type="match status" value="2"/>
</dbReference>
<dbReference type="Pfam" id="PF00580">
    <property type="entry name" value="UvrD-helicase"/>
    <property type="match status" value="1"/>
</dbReference>
<keyword evidence="6 15" id="KW-0347">Helicase</keyword>
<feature type="domain" description="UvrD-like helicase C-terminal" evidence="17">
    <location>
        <begin position="280"/>
        <end position="521"/>
    </location>
</feature>
<evidence type="ECO:0000256" key="3">
    <source>
        <dbReference type="ARBA" id="ARBA00022741"/>
    </source>
</evidence>
<dbReference type="Gene3D" id="1.10.10.160">
    <property type="match status" value="1"/>
</dbReference>
<keyword evidence="4" id="KW-0227">DNA damage</keyword>
<protein>
    <recommendedName>
        <fullName evidence="13">DNA 3'-5' helicase</fullName>
        <ecNumber evidence="13">5.6.2.4</ecNumber>
    </recommendedName>
</protein>
<evidence type="ECO:0000256" key="15">
    <source>
        <dbReference type="PROSITE-ProRule" id="PRU00560"/>
    </source>
</evidence>
<keyword evidence="7" id="KW-0269">Exonuclease</keyword>
<keyword evidence="5 15" id="KW-0378">Hydrolase</keyword>
<evidence type="ECO:0000256" key="9">
    <source>
        <dbReference type="ARBA" id="ARBA00023125"/>
    </source>
</evidence>
<evidence type="ECO:0000256" key="13">
    <source>
        <dbReference type="ARBA" id="ARBA00034808"/>
    </source>
</evidence>
<proteinExistence type="inferred from homology"/>
<dbReference type="GO" id="GO:0043138">
    <property type="term" value="F:3'-5' DNA helicase activity"/>
    <property type="evidence" value="ECO:0007669"/>
    <property type="project" value="UniProtKB-EC"/>
</dbReference>
<reference evidence="18 19" key="1">
    <citation type="submission" date="2017-09" db="EMBL/GenBank/DDBJ databases">
        <title>Depth-based differentiation of microbial function through sediment-hosted aquifers and enrichment of novel symbionts in the deep terrestrial subsurface.</title>
        <authorList>
            <person name="Probst A.J."/>
            <person name="Ladd B."/>
            <person name="Jarett J.K."/>
            <person name="Geller-Mcgrath D.E."/>
            <person name="Sieber C.M."/>
            <person name="Emerson J.B."/>
            <person name="Anantharaman K."/>
            <person name="Thomas B.C."/>
            <person name="Malmstrom R."/>
            <person name="Stieglmeier M."/>
            <person name="Klingl A."/>
            <person name="Woyke T."/>
            <person name="Ryan C.M."/>
            <person name="Banfield J.F."/>
        </authorList>
    </citation>
    <scope>NUCLEOTIDE SEQUENCE [LARGE SCALE GENOMIC DNA]</scope>
    <source>
        <strain evidence="18">CG18_big_fil_WC_8_21_14_2_50_31_19</strain>
    </source>
</reference>
<dbReference type="InterPro" id="IPR011604">
    <property type="entry name" value="PDDEXK-like_dom_sf"/>
</dbReference>
<dbReference type="CDD" id="cd17932">
    <property type="entry name" value="DEXQc_UvrD"/>
    <property type="match status" value="1"/>
</dbReference>
<dbReference type="Gene3D" id="3.40.50.300">
    <property type="entry name" value="P-loop containing nucleotide triphosphate hydrolases"/>
    <property type="match status" value="3"/>
</dbReference>
<comment type="caution">
    <text evidence="18">The sequence shown here is derived from an EMBL/GenBank/DDBJ whole genome shotgun (WGS) entry which is preliminary data.</text>
</comment>
<dbReference type="EC" id="5.6.2.4" evidence="13"/>
<evidence type="ECO:0000256" key="1">
    <source>
        <dbReference type="ARBA" id="ARBA00009922"/>
    </source>
</evidence>
<dbReference type="PANTHER" id="PTHR11070:SF67">
    <property type="entry name" value="DNA 3'-5' HELICASE"/>
    <property type="match status" value="1"/>
</dbReference>
<evidence type="ECO:0000256" key="6">
    <source>
        <dbReference type="ARBA" id="ARBA00022806"/>
    </source>
</evidence>
<evidence type="ECO:0000256" key="4">
    <source>
        <dbReference type="ARBA" id="ARBA00022763"/>
    </source>
</evidence>
<keyword evidence="2" id="KW-0540">Nuclease</keyword>
<dbReference type="GO" id="GO:0005524">
    <property type="term" value="F:ATP binding"/>
    <property type="evidence" value="ECO:0007669"/>
    <property type="project" value="UniProtKB-UniRule"/>
</dbReference>
<evidence type="ECO:0000256" key="14">
    <source>
        <dbReference type="ARBA" id="ARBA00048988"/>
    </source>
</evidence>
<feature type="domain" description="UvrD-like helicase ATP-binding" evidence="16">
    <location>
        <begin position="3"/>
        <end position="279"/>
    </location>
</feature>
<keyword evidence="9" id="KW-0238">DNA-binding</keyword>
<evidence type="ECO:0000313" key="19">
    <source>
        <dbReference type="Proteomes" id="UP000229789"/>
    </source>
</evidence>
<dbReference type="InterPro" id="IPR011335">
    <property type="entry name" value="Restrct_endonuc-II-like"/>
</dbReference>
<keyword evidence="3 15" id="KW-0547">Nucleotide-binding</keyword>
<evidence type="ECO:0000256" key="5">
    <source>
        <dbReference type="ARBA" id="ARBA00022801"/>
    </source>
</evidence>
<dbReference type="GO" id="GO:0004527">
    <property type="term" value="F:exonuclease activity"/>
    <property type="evidence" value="ECO:0007669"/>
    <property type="project" value="UniProtKB-KW"/>
</dbReference>
<dbReference type="InterPro" id="IPR013986">
    <property type="entry name" value="DExx_box_DNA_helicase_dom_sf"/>
</dbReference>
<accession>A0A2G9LJS3</accession>
<dbReference type="AlphaFoldDB" id="A0A2G9LJS3"/>
<evidence type="ECO:0000256" key="2">
    <source>
        <dbReference type="ARBA" id="ARBA00022722"/>
    </source>
</evidence>
<dbReference type="Gene3D" id="3.90.320.10">
    <property type="match status" value="1"/>
</dbReference>
<evidence type="ECO:0000256" key="7">
    <source>
        <dbReference type="ARBA" id="ARBA00022839"/>
    </source>
</evidence>
<comment type="catalytic activity">
    <reaction evidence="12">
        <text>Couples ATP hydrolysis with the unwinding of duplex DNA by translocating in the 3'-5' direction.</text>
        <dbReference type="EC" id="5.6.2.4"/>
    </reaction>
</comment>
<keyword evidence="8 15" id="KW-0067">ATP-binding</keyword>
<evidence type="ECO:0000259" key="17">
    <source>
        <dbReference type="PROSITE" id="PS51217"/>
    </source>
</evidence>
<dbReference type="InterPro" id="IPR014017">
    <property type="entry name" value="DNA_helicase_UvrD-like_C"/>
</dbReference>
<evidence type="ECO:0000313" key="18">
    <source>
        <dbReference type="EMBL" id="PIN66430.1"/>
    </source>
</evidence>
<dbReference type="GO" id="GO:0005829">
    <property type="term" value="C:cytosol"/>
    <property type="evidence" value="ECO:0007669"/>
    <property type="project" value="TreeGrafter"/>
</dbReference>
<evidence type="ECO:0000259" key="16">
    <source>
        <dbReference type="PROSITE" id="PS51198"/>
    </source>
</evidence>
<dbReference type="SUPFAM" id="SSF52980">
    <property type="entry name" value="Restriction endonuclease-like"/>
    <property type="match status" value="1"/>
</dbReference>
<dbReference type="InterPro" id="IPR000212">
    <property type="entry name" value="DNA_helicase_UvrD/REP"/>
</dbReference>
<dbReference type="InterPro" id="IPR038726">
    <property type="entry name" value="PDDEXK_AddAB-type"/>
</dbReference>
<name>A0A2G9LJS3_HUBC1</name>
<evidence type="ECO:0000256" key="10">
    <source>
        <dbReference type="ARBA" id="ARBA00023204"/>
    </source>
</evidence>
<evidence type="ECO:0000256" key="12">
    <source>
        <dbReference type="ARBA" id="ARBA00034617"/>
    </source>
</evidence>
<dbReference type="GO" id="GO:0003677">
    <property type="term" value="F:DNA binding"/>
    <property type="evidence" value="ECO:0007669"/>
    <property type="project" value="UniProtKB-KW"/>
</dbReference>
<organism evidence="18 19">
    <name type="scientific">Huberarchaeum crystalense</name>
    <dbReference type="NCBI Taxonomy" id="2014257"/>
    <lineage>
        <taxon>Archaea</taxon>
        <taxon>Candidatus Huberarchaeota</taxon>
        <taxon>Candidatus Huberarchaeia</taxon>
        <taxon>Candidatus Huberarchaeales</taxon>
        <taxon>Candidatus Huberarchaeaceae</taxon>
        <taxon>Candidatus Huberarchaeum</taxon>
    </lineage>
</organism>